<dbReference type="Proteomes" id="UP000799766">
    <property type="component" value="Unassembled WGS sequence"/>
</dbReference>
<feature type="region of interest" description="Disordered" evidence="1">
    <location>
        <begin position="1"/>
        <end position="51"/>
    </location>
</feature>
<reference evidence="2" key="1">
    <citation type="journal article" date="2020" name="Stud. Mycol.">
        <title>101 Dothideomycetes genomes: a test case for predicting lifestyles and emergence of pathogens.</title>
        <authorList>
            <person name="Haridas S."/>
            <person name="Albert R."/>
            <person name="Binder M."/>
            <person name="Bloem J."/>
            <person name="Labutti K."/>
            <person name="Salamov A."/>
            <person name="Andreopoulos B."/>
            <person name="Baker S."/>
            <person name="Barry K."/>
            <person name="Bills G."/>
            <person name="Bluhm B."/>
            <person name="Cannon C."/>
            <person name="Castanera R."/>
            <person name="Culley D."/>
            <person name="Daum C."/>
            <person name="Ezra D."/>
            <person name="Gonzalez J."/>
            <person name="Henrissat B."/>
            <person name="Kuo A."/>
            <person name="Liang C."/>
            <person name="Lipzen A."/>
            <person name="Lutzoni F."/>
            <person name="Magnuson J."/>
            <person name="Mondo S."/>
            <person name="Nolan M."/>
            <person name="Ohm R."/>
            <person name="Pangilinan J."/>
            <person name="Park H.-J."/>
            <person name="Ramirez L."/>
            <person name="Alfaro M."/>
            <person name="Sun H."/>
            <person name="Tritt A."/>
            <person name="Yoshinaga Y."/>
            <person name="Zwiers L.-H."/>
            <person name="Turgeon B."/>
            <person name="Goodwin S."/>
            <person name="Spatafora J."/>
            <person name="Crous P."/>
            <person name="Grigoriev I."/>
        </authorList>
    </citation>
    <scope>NUCLEOTIDE SEQUENCE</scope>
    <source>
        <strain evidence="2">ATCC 16933</strain>
    </source>
</reference>
<proteinExistence type="predicted"/>
<gene>
    <name evidence="2" type="ORF">BDY21DRAFT_55685</name>
</gene>
<name>A0A6A6NXT5_9PEZI</name>
<dbReference type="AlphaFoldDB" id="A0A6A6NXT5"/>
<evidence type="ECO:0000313" key="2">
    <source>
        <dbReference type="EMBL" id="KAF2456073.1"/>
    </source>
</evidence>
<sequence>MRAWRAMLEPRRGTPRPRIPNFQVRRPLPRSSSAAARRSRSIPQPHWAADKEHGLAGAALTVMQARTNGRPPSDRCGSDEAWMSSSPAEPLSPAWHAWGDIVRVPQLPHSDSSRASVVLGPLYDRKHLPVERSVISAGGQLYLSTSFRPRLAKGSCSYVFNRRGSRKQTRPKTLAVLQHFHY</sequence>
<dbReference type="EMBL" id="MU001684">
    <property type="protein sequence ID" value="KAF2456073.1"/>
    <property type="molecule type" value="Genomic_DNA"/>
</dbReference>
<evidence type="ECO:0000313" key="3">
    <source>
        <dbReference type="Proteomes" id="UP000799766"/>
    </source>
</evidence>
<keyword evidence="3" id="KW-1185">Reference proteome</keyword>
<accession>A0A6A6NXT5</accession>
<evidence type="ECO:0000256" key="1">
    <source>
        <dbReference type="SAM" id="MobiDB-lite"/>
    </source>
</evidence>
<organism evidence="2 3">
    <name type="scientific">Lineolata rhizophorae</name>
    <dbReference type="NCBI Taxonomy" id="578093"/>
    <lineage>
        <taxon>Eukaryota</taxon>
        <taxon>Fungi</taxon>
        <taxon>Dikarya</taxon>
        <taxon>Ascomycota</taxon>
        <taxon>Pezizomycotina</taxon>
        <taxon>Dothideomycetes</taxon>
        <taxon>Dothideomycetes incertae sedis</taxon>
        <taxon>Lineolatales</taxon>
        <taxon>Lineolataceae</taxon>
        <taxon>Lineolata</taxon>
    </lineage>
</organism>
<protein>
    <submittedName>
        <fullName evidence="2">Uncharacterized protein</fullName>
    </submittedName>
</protein>